<dbReference type="PANTHER" id="PTHR12661:SF5">
    <property type="entry name" value="SUPPRESSOR OF SWI4 1 HOMOLOG"/>
    <property type="match status" value="1"/>
</dbReference>
<dbReference type="GO" id="GO:0000027">
    <property type="term" value="P:ribosomal large subunit assembly"/>
    <property type="evidence" value="ECO:0007669"/>
    <property type="project" value="TreeGrafter"/>
</dbReference>
<dbReference type="GO" id="GO:0030687">
    <property type="term" value="C:preribosome, large subunit precursor"/>
    <property type="evidence" value="ECO:0007669"/>
    <property type="project" value="TreeGrafter"/>
</dbReference>
<feature type="region of interest" description="Disordered" evidence="1">
    <location>
        <begin position="1"/>
        <end position="22"/>
    </location>
</feature>
<feature type="compositionally biased region" description="Basic residues" evidence="1">
    <location>
        <begin position="1"/>
        <end position="15"/>
    </location>
</feature>
<dbReference type="EMBL" id="VRMN01000003">
    <property type="protein sequence ID" value="KAA8495915.1"/>
    <property type="molecule type" value="Genomic_DNA"/>
</dbReference>
<dbReference type="SMART" id="SM00879">
    <property type="entry name" value="Brix"/>
    <property type="match status" value="1"/>
</dbReference>
<protein>
    <submittedName>
        <fullName evidence="3">Peter Pan-like protein</fullName>
    </submittedName>
</protein>
<dbReference type="AlphaFoldDB" id="A0A5J4YXN2"/>
<dbReference type="OrthoDB" id="10261452at2759"/>
<gene>
    <name evidence="3" type="ORF">FVE85_2070</name>
</gene>
<feature type="region of interest" description="Disordered" evidence="1">
    <location>
        <begin position="238"/>
        <end position="271"/>
    </location>
</feature>
<proteinExistence type="predicted"/>
<feature type="compositionally biased region" description="Basic and acidic residues" evidence="1">
    <location>
        <begin position="327"/>
        <end position="348"/>
    </location>
</feature>
<reference evidence="4" key="1">
    <citation type="journal article" date="2019" name="Nat. Commun.">
        <title>Expansion of phycobilisome linker gene families in mesophilic red algae.</title>
        <authorList>
            <person name="Lee J."/>
            <person name="Kim D."/>
            <person name="Bhattacharya D."/>
            <person name="Yoon H.S."/>
        </authorList>
    </citation>
    <scope>NUCLEOTIDE SEQUENCE [LARGE SCALE GENOMIC DNA]</scope>
    <source>
        <strain evidence="4">CCMP 1328</strain>
    </source>
</reference>
<feature type="domain" description="Brix" evidence="2">
    <location>
        <begin position="27"/>
        <end position="295"/>
    </location>
</feature>
<dbReference type="Pfam" id="PF04427">
    <property type="entry name" value="Brix"/>
    <property type="match status" value="1"/>
</dbReference>
<dbReference type="GO" id="GO:0006364">
    <property type="term" value="P:rRNA processing"/>
    <property type="evidence" value="ECO:0007669"/>
    <property type="project" value="InterPro"/>
</dbReference>
<keyword evidence="4" id="KW-1185">Reference proteome</keyword>
<accession>A0A5J4YXN2</accession>
<comment type="caution">
    <text evidence="3">The sequence shown here is derived from an EMBL/GenBank/DDBJ whole genome shotgun (WGS) entry which is preliminary data.</text>
</comment>
<dbReference type="InterPro" id="IPR045112">
    <property type="entry name" value="PPAN-like"/>
</dbReference>
<sequence>MPQKRGRRRKTRTHVRAVEEGGSDGVPRSFVVRRGAVPHGVKALIGELRQAFMPHTAAHLRERRSNSLKDFEAVAGKLGVTHMWMFSATDWGVYARMIRLPRGPTLTFRLQEYSLSADIKALQRRPASLVSDDLREPPLLVLNHFSAELPHVRIARAALENMFPKIDVRTCVLSRIRRVLLVDYDDENTRLHFRHYKILIQPVGLSRTVRKLVVRHKVPKLTGMSDISELVNGDGDGHFLESSESEGEGPQEAHVTLPQNVGKKRKQGGRNTIKLVEEGPRLSLDLVKIEDGVCAGEVLFHSRIHLDDANAEQKAAEAREKRKIKETRRALQEKAVHEKKQHAEEKQEKKRKRREARERERDQ</sequence>
<evidence type="ECO:0000259" key="2">
    <source>
        <dbReference type="PROSITE" id="PS50833"/>
    </source>
</evidence>
<dbReference type="InterPro" id="IPR007109">
    <property type="entry name" value="Brix"/>
</dbReference>
<dbReference type="PANTHER" id="PTHR12661">
    <property type="entry name" value="PETER PAN-RELATED"/>
    <property type="match status" value="1"/>
</dbReference>
<evidence type="ECO:0000313" key="3">
    <source>
        <dbReference type="EMBL" id="KAA8495915.1"/>
    </source>
</evidence>
<dbReference type="GO" id="GO:0019843">
    <property type="term" value="F:rRNA binding"/>
    <property type="evidence" value="ECO:0007669"/>
    <property type="project" value="InterPro"/>
</dbReference>
<evidence type="ECO:0000256" key="1">
    <source>
        <dbReference type="SAM" id="MobiDB-lite"/>
    </source>
</evidence>
<organism evidence="3 4">
    <name type="scientific">Porphyridium purpureum</name>
    <name type="common">Red alga</name>
    <name type="synonym">Porphyridium cruentum</name>
    <dbReference type="NCBI Taxonomy" id="35688"/>
    <lineage>
        <taxon>Eukaryota</taxon>
        <taxon>Rhodophyta</taxon>
        <taxon>Bangiophyceae</taxon>
        <taxon>Porphyridiales</taxon>
        <taxon>Porphyridiaceae</taxon>
        <taxon>Porphyridium</taxon>
    </lineage>
</organism>
<evidence type="ECO:0000313" key="4">
    <source>
        <dbReference type="Proteomes" id="UP000324585"/>
    </source>
</evidence>
<feature type="region of interest" description="Disordered" evidence="1">
    <location>
        <begin position="317"/>
        <end position="363"/>
    </location>
</feature>
<dbReference type="PROSITE" id="PS50833">
    <property type="entry name" value="BRIX"/>
    <property type="match status" value="1"/>
</dbReference>
<name>A0A5J4YXN2_PORPP</name>
<dbReference type="OMA" id="KDYTVMT"/>
<dbReference type="Proteomes" id="UP000324585">
    <property type="component" value="Unassembled WGS sequence"/>
</dbReference>